<dbReference type="Pfam" id="PF02932">
    <property type="entry name" value="Neur_chan_memb"/>
    <property type="match status" value="4"/>
</dbReference>
<dbReference type="InterPro" id="IPR006029">
    <property type="entry name" value="Neurotrans-gated_channel_TM"/>
</dbReference>
<dbReference type="Gene3D" id="2.70.170.10">
    <property type="entry name" value="Neurotransmitter-gated ion-channel ligand-binding domain"/>
    <property type="match status" value="6"/>
</dbReference>
<feature type="domain" description="Neurotransmitter-gated ion-channel transmembrane" evidence="7">
    <location>
        <begin position="754"/>
        <end position="900"/>
    </location>
</feature>
<evidence type="ECO:0000256" key="4">
    <source>
        <dbReference type="ARBA" id="ARBA00023136"/>
    </source>
</evidence>
<reference evidence="8 9" key="1">
    <citation type="submission" date="2022-12" db="EMBL/GenBank/DDBJ databases">
        <title>Chromosome-level genome of Tegillarca granosa.</title>
        <authorList>
            <person name="Kim J."/>
        </authorList>
    </citation>
    <scope>NUCLEOTIDE SEQUENCE [LARGE SCALE GENOMIC DNA]</scope>
    <source>
        <strain evidence="8">Teg-2019</strain>
        <tissue evidence="8">Adductor muscle</tissue>
    </source>
</reference>
<evidence type="ECO:0000313" key="9">
    <source>
        <dbReference type="Proteomes" id="UP001217089"/>
    </source>
</evidence>
<feature type="domain" description="Neurotransmitter-gated ion-channel ligand-binding" evidence="6">
    <location>
        <begin position="17"/>
        <end position="110"/>
    </location>
</feature>
<accession>A0ABQ9EI94</accession>
<feature type="domain" description="Neurotransmitter-gated ion-channel ligand-binding" evidence="6">
    <location>
        <begin position="113"/>
        <end position="197"/>
    </location>
</feature>
<feature type="domain" description="Neurotransmitter-gated ion-channel ligand-binding" evidence="6">
    <location>
        <begin position="902"/>
        <end position="1045"/>
    </location>
</feature>
<feature type="transmembrane region" description="Helical" evidence="5">
    <location>
        <begin position="753"/>
        <end position="777"/>
    </location>
</feature>
<evidence type="ECO:0000259" key="6">
    <source>
        <dbReference type="Pfam" id="PF02931"/>
    </source>
</evidence>
<feature type="transmembrane region" description="Helical" evidence="5">
    <location>
        <begin position="559"/>
        <end position="584"/>
    </location>
</feature>
<dbReference type="EMBL" id="JARBDR010000903">
    <property type="protein sequence ID" value="KAJ8304971.1"/>
    <property type="molecule type" value="Genomic_DNA"/>
</dbReference>
<feature type="transmembrane region" description="Helical" evidence="5">
    <location>
        <begin position="199"/>
        <end position="221"/>
    </location>
</feature>
<keyword evidence="5" id="KW-0813">Transport</keyword>
<feature type="domain" description="Neurotransmitter-gated ion-channel transmembrane" evidence="7">
    <location>
        <begin position="504"/>
        <end position="611"/>
    </location>
</feature>
<dbReference type="InterPro" id="IPR006201">
    <property type="entry name" value="Neur_channel"/>
</dbReference>
<feature type="domain" description="Neurotransmitter-gated ion-channel ligand-binding" evidence="6">
    <location>
        <begin position="376"/>
        <end position="497"/>
    </location>
</feature>
<dbReference type="PANTHER" id="PTHR18945">
    <property type="entry name" value="NEUROTRANSMITTER GATED ION CHANNEL"/>
    <property type="match status" value="1"/>
</dbReference>
<comment type="caution">
    <text evidence="5">Lacks conserved residue(s) required for the propagation of feature annotation.</text>
</comment>
<keyword evidence="3 5" id="KW-1133">Transmembrane helix</keyword>
<evidence type="ECO:0000256" key="5">
    <source>
        <dbReference type="RuleBase" id="RU000687"/>
    </source>
</evidence>
<feature type="transmembrane region" description="Helical" evidence="5">
    <location>
        <begin position="1047"/>
        <end position="1069"/>
    </location>
</feature>
<evidence type="ECO:0000256" key="2">
    <source>
        <dbReference type="ARBA" id="ARBA00022692"/>
    </source>
</evidence>
<dbReference type="PROSITE" id="PS00236">
    <property type="entry name" value="NEUROTR_ION_CHANNEL"/>
    <property type="match status" value="3"/>
</dbReference>
<dbReference type="InterPro" id="IPR018000">
    <property type="entry name" value="Neurotransmitter_ion_chnl_CS"/>
</dbReference>
<comment type="similarity">
    <text evidence="5">Belongs to the ligand-gated ion channel (TC 1.A.9) family.</text>
</comment>
<dbReference type="InterPro" id="IPR038050">
    <property type="entry name" value="Neuro_actylchol_rec"/>
</dbReference>
<feature type="domain" description="Neurotransmitter-gated ion-channel transmembrane" evidence="7">
    <location>
        <begin position="1052"/>
        <end position="1109"/>
    </location>
</feature>
<dbReference type="Gene3D" id="1.20.58.390">
    <property type="entry name" value="Neurotransmitter-gated ion-channel transmembrane domain"/>
    <property type="match status" value="3"/>
</dbReference>
<dbReference type="SUPFAM" id="SSF90112">
    <property type="entry name" value="Neurotransmitter-gated ion-channel transmembrane pore"/>
    <property type="match status" value="4"/>
</dbReference>
<keyword evidence="5" id="KW-0407">Ion channel</keyword>
<evidence type="ECO:0000259" key="7">
    <source>
        <dbReference type="Pfam" id="PF02932"/>
    </source>
</evidence>
<sequence length="1122" mass="128906">MSDYEKKLASSQSHRDRLKTALFTTAGYDADVRPYCGDNEAVNVTLDLAMRQLIELNEPLQIIKANIWIRMKWKDCRLVWNSSDYGGIGNIILPYDKIWVPDITLYDKWNMDNRCVVDVSHFPYDSQTCKFVFGSWAYHGEEVNFLAKNQEGDLSSLEQNVEWDIPSFPVVRHVVYYNCCPEPYPDVTFYLKMVRKPKFYIVNIIIPSFLITVMGVFGFLLPCESGEKVSLEITVMLSLAVFQILVADSLPPSAETIPYIAIYFDFSLFLVGYATVMSVVVNFLHYRGNEEIPRIIRRIFFDWLSKIVFIKAPKTNRVSISLSPVNQDDVSITVIFLASSVKFEQESIHSQTYRDQLKTALFTTAAYDADIRPYCDITLYDNTGETFFGKKDFMPNILSNGTVIYNFPSVVDNRCIVDVSHFPYDSQTCKFVFGSWSFHANEVDFMNKTATGDLSSLDSNVEWEITSFPVERHEEIYACCPDPFTDITFYLHMKRKPSFYIINIIIPSTLLTVLGVFGFVLPCESGEKVSFEITVMLSLAVFQIMVADSLPPSAETLPYIAIYFAFSLFLVGYATVMSVIVNFLHFRGDDRGIPRVIRYIFLDKLSRITCKWKDCRLAWNASDYAGITNLLVPFAKLWVPDLTLYDKLFPYDSQVCKFVFGSWAYHGNEIDFIQKNPTGDLTTVEENVEWHITSMPAERHVVYYNCCPEPYPDITFYVYITRKPGFYIINILIPYFLITGVSVFGFLLPCETIYFDFSMSLVGFATIIAVIVNNLYFRENQKIPKVIKVIFLDYGCKITFVQNPREKHNKGKTNGKKKIDSKKNNHIETNDISNMEDVKQSAHTDGKHDTHTEMEEQWDKIEKTLKHIDSKISRSAEWKALAVVIDRLSFYCFILAGIIGMIKWTDCRLTWNASDHGGIQNIILPYDNVWVPDITLYDKRFFGKYYSDGTVYYNFPSVVHNRCVIDVSYFPYDVQICKFVFGSWNFHGLELDFVPKNPTGDLSSMDENSEWEIPSFLAKRHVFYYTCCPEPYPDVTFYLEMARKPRFHVVSLIIPSSLIAGMGVFGFLLPCESGEKVSLEITVMLSLAVFQILIADSLPHSADHVPYLGGLYFQLTIMSDLF</sequence>
<keyword evidence="5" id="KW-0406">Ion transport</keyword>
<dbReference type="InterPro" id="IPR036734">
    <property type="entry name" value="Neur_chan_lig-bd_sf"/>
</dbReference>
<proteinExistence type="inferred from homology"/>
<dbReference type="Pfam" id="PF02931">
    <property type="entry name" value="Neur_chan_LBD"/>
    <property type="match status" value="5"/>
</dbReference>
<dbReference type="Proteomes" id="UP001217089">
    <property type="component" value="Unassembled WGS sequence"/>
</dbReference>
<feature type="transmembrane region" description="Helical" evidence="5">
    <location>
        <begin position="262"/>
        <end position="284"/>
    </location>
</feature>
<organism evidence="8 9">
    <name type="scientific">Tegillarca granosa</name>
    <name type="common">Malaysian cockle</name>
    <name type="synonym">Anadara granosa</name>
    <dbReference type="NCBI Taxonomy" id="220873"/>
    <lineage>
        <taxon>Eukaryota</taxon>
        <taxon>Metazoa</taxon>
        <taxon>Spiralia</taxon>
        <taxon>Lophotrochozoa</taxon>
        <taxon>Mollusca</taxon>
        <taxon>Bivalvia</taxon>
        <taxon>Autobranchia</taxon>
        <taxon>Pteriomorphia</taxon>
        <taxon>Arcoida</taxon>
        <taxon>Arcoidea</taxon>
        <taxon>Arcidae</taxon>
        <taxon>Tegillarca</taxon>
    </lineage>
</organism>
<feature type="domain" description="Neurotransmitter-gated ion-channel ligand-binding" evidence="6">
    <location>
        <begin position="648"/>
        <end position="724"/>
    </location>
</feature>
<feature type="domain" description="Neurotransmitter-gated ion-channel transmembrane" evidence="7">
    <location>
        <begin position="204"/>
        <end position="335"/>
    </location>
</feature>
<feature type="transmembrane region" description="Helical" evidence="5">
    <location>
        <begin position="233"/>
        <end position="250"/>
    </location>
</feature>
<evidence type="ECO:0000256" key="3">
    <source>
        <dbReference type="ARBA" id="ARBA00022989"/>
    </source>
</evidence>
<gene>
    <name evidence="8" type="ORF">KUTeg_018554</name>
</gene>
<name>A0ABQ9EI94_TEGGR</name>
<evidence type="ECO:0000256" key="1">
    <source>
        <dbReference type="ARBA" id="ARBA00004141"/>
    </source>
</evidence>
<feature type="transmembrane region" description="Helical" evidence="5">
    <location>
        <begin position="726"/>
        <end position="747"/>
    </location>
</feature>
<dbReference type="CDD" id="cd18997">
    <property type="entry name" value="LGIC_ECD_nAChR"/>
    <property type="match status" value="2"/>
</dbReference>
<feature type="transmembrane region" description="Helical" evidence="5">
    <location>
        <begin position="499"/>
        <end position="522"/>
    </location>
</feature>
<comment type="caution">
    <text evidence="8">The sequence shown here is derived from an EMBL/GenBank/DDBJ whole genome shotgun (WGS) entry which is preliminary data.</text>
</comment>
<keyword evidence="2 5" id="KW-0812">Transmembrane</keyword>
<dbReference type="InterPro" id="IPR036719">
    <property type="entry name" value="Neuro-gated_channel_TM_sf"/>
</dbReference>
<keyword evidence="9" id="KW-1185">Reference proteome</keyword>
<dbReference type="SUPFAM" id="SSF63712">
    <property type="entry name" value="Nicotinic receptor ligand binding domain-like"/>
    <property type="match status" value="4"/>
</dbReference>
<dbReference type="InterPro" id="IPR006202">
    <property type="entry name" value="Neur_chan_lig-bd"/>
</dbReference>
<protein>
    <submittedName>
        <fullName evidence="8">Uncharacterized protein</fullName>
    </submittedName>
</protein>
<keyword evidence="4 5" id="KW-0472">Membrane</keyword>
<comment type="subcellular location">
    <subcellularLocation>
        <location evidence="1">Membrane</location>
        <topology evidence="1">Multi-pass membrane protein</topology>
    </subcellularLocation>
</comment>
<evidence type="ECO:0000313" key="8">
    <source>
        <dbReference type="EMBL" id="KAJ8304971.1"/>
    </source>
</evidence>
<dbReference type="PRINTS" id="PR00252">
    <property type="entry name" value="NRIONCHANNEL"/>
</dbReference>
<dbReference type="CDD" id="cd19051">
    <property type="entry name" value="LGIC_TM_cation"/>
    <property type="match status" value="3"/>
</dbReference>